<evidence type="ECO:0000313" key="11">
    <source>
        <dbReference type="Proteomes" id="UP000041254"/>
    </source>
</evidence>
<dbReference type="AlphaFoldDB" id="A0A0G4EN53"/>
<evidence type="ECO:0000256" key="5">
    <source>
        <dbReference type="ARBA" id="ARBA00023027"/>
    </source>
</evidence>
<protein>
    <recommendedName>
        <fullName evidence="1">protein acetyllysine N-acetyltransferase</fullName>
        <ecNumber evidence="1">2.3.1.286</ecNumber>
    </recommendedName>
</protein>
<feature type="domain" description="Deacetylase sirtuin-type" evidence="9">
    <location>
        <begin position="27"/>
        <end position="289"/>
    </location>
</feature>
<feature type="region of interest" description="Disordered" evidence="8">
    <location>
        <begin position="663"/>
        <end position="686"/>
    </location>
</feature>
<dbReference type="GO" id="GO:0005634">
    <property type="term" value="C:nucleus"/>
    <property type="evidence" value="ECO:0007669"/>
    <property type="project" value="TreeGrafter"/>
</dbReference>
<dbReference type="InParanoid" id="A0A0G4EN53"/>
<reference evidence="10 11" key="1">
    <citation type="submission" date="2014-11" db="EMBL/GenBank/DDBJ databases">
        <authorList>
            <person name="Zhu J."/>
            <person name="Qi W."/>
            <person name="Song R."/>
        </authorList>
    </citation>
    <scope>NUCLEOTIDE SEQUENCE [LARGE SCALE GENOMIC DNA]</scope>
</reference>
<dbReference type="Gene3D" id="2.20.28.200">
    <property type="match status" value="1"/>
</dbReference>
<evidence type="ECO:0000256" key="2">
    <source>
        <dbReference type="ARBA" id="ARBA00022679"/>
    </source>
</evidence>
<evidence type="ECO:0000256" key="8">
    <source>
        <dbReference type="SAM" id="MobiDB-lite"/>
    </source>
</evidence>
<feature type="compositionally biased region" description="Basic and acidic residues" evidence="8">
    <location>
        <begin position="478"/>
        <end position="494"/>
    </location>
</feature>
<keyword evidence="5" id="KW-0520">NAD</keyword>
<dbReference type="GO" id="GO:0017136">
    <property type="term" value="F:histone deacetylase activity, NAD-dependent"/>
    <property type="evidence" value="ECO:0007669"/>
    <property type="project" value="TreeGrafter"/>
</dbReference>
<gene>
    <name evidence="10" type="ORF">Vbra_12509</name>
</gene>
<evidence type="ECO:0000313" key="10">
    <source>
        <dbReference type="EMBL" id="CEL98458.1"/>
    </source>
</evidence>
<dbReference type="InterPro" id="IPR003000">
    <property type="entry name" value="Sirtuin"/>
</dbReference>
<keyword evidence="3 7" id="KW-0479">Metal-binding</keyword>
<feature type="region of interest" description="Disordered" evidence="8">
    <location>
        <begin position="604"/>
        <end position="629"/>
    </location>
</feature>
<feature type="compositionally biased region" description="Pro residues" evidence="8">
    <location>
        <begin position="436"/>
        <end position="456"/>
    </location>
</feature>
<feature type="compositionally biased region" description="Gly residues" evidence="8">
    <location>
        <begin position="787"/>
        <end position="800"/>
    </location>
</feature>
<evidence type="ECO:0000259" key="9">
    <source>
        <dbReference type="PROSITE" id="PS50305"/>
    </source>
</evidence>
<name>A0A0G4EN53_VITBC</name>
<dbReference type="InterPro" id="IPR026590">
    <property type="entry name" value="Ssirtuin_cat_dom"/>
</dbReference>
<dbReference type="EC" id="2.3.1.286" evidence="1"/>
<organism evidence="10 11">
    <name type="scientific">Vitrella brassicaformis (strain CCMP3155)</name>
    <dbReference type="NCBI Taxonomy" id="1169540"/>
    <lineage>
        <taxon>Eukaryota</taxon>
        <taxon>Sar</taxon>
        <taxon>Alveolata</taxon>
        <taxon>Colpodellida</taxon>
        <taxon>Vitrellaceae</taxon>
        <taxon>Vitrella</taxon>
    </lineage>
</organism>
<feature type="compositionally biased region" description="Low complexity" evidence="8">
    <location>
        <begin position="522"/>
        <end position="538"/>
    </location>
</feature>
<dbReference type="STRING" id="1169540.A0A0G4EN53"/>
<keyword evidence="2" id="KW-0808">Transferase</keyword>
<feature type="binding site" evidence="7">
    <location>
        <position position="182"/>
    </location>
    <ligand>
        <name>Zn(2+)</name>
        <dbReference type="ChEBI" id="CHEBI:29105"/>
    </ligand>
</feature>
<evidence type="ECO:0000256" key="7">
    <source>
        <dbReference type="PROSITE-ProRule" id="PRU00236"/>
    </source>
</evidence>
<dbReference type="SUPFAM" id="SSF52467">
    <property type="entry name" value="DHS-like NAD/FAD-binding domain"/>
    <property type="match status" value="1"/>
</dbReference>
<comment type="similarity">
    <text evidence="6">Belongs to the sirtuin family. Class IV subfamily.</text>
</comment>
<feature type="region of interest" description="Disordered" evidence="8">
    <location>
        <begin position="698"/>
        <end position="826"/>
    </location>
</feature>
<dbReference type="GO" id="GO:0000122">
    <property type="term" value="P:negative regulation of transcription by RNA polymerase II"/>
    <property type="evidence" value="ECO:0007669"/>
    <property type="project" value="TreeGrafter"/>
</dbReference>
<feature type="binding site" evidence="7">
    <location>
        <position position="185"/>
    </location>
    <ligand>
        <name>Zn(2+)</name>
        <dbReference type="ChEBI" id="CHEBI:29105"/>
    </ligand>
</feature>
<accession>A0A0G4EN53</accession>
<keyword evidence="11" id="KW-1185">Reference proteome</keyword>
<dbReference type="PANTHER" id="PTHR11085">
    <property type="entry name" value="NAD-DEPENDENT PROTEIN DEACYLASE SIRTUIN-5, MITOCHONDRIAL-RELATED"/>
    <property type="match status" value="1"/>
</dbReference>
<evidence type="ECO:0000256" key="1">
    <source>
        <dbReference type="ARBA" id="ARBA00012928"/>
    </source>
</evidence>
<feature type="binding site" evidence="7">
    <location>
        <position position="157"/>
    </location>
    <ligand>
        <name>Zn(2+)</name>
        <dbReference type="ChEBI" id="CHEBI:29105"/>
    </ligand>
</feature>
<feature type="binding site" evidence="7">
    <location>
        <position position="160"/>
    </location>
    <ligand>
        <name>Zn(2+)</name>
        <dbReference type="ChEBI" id="CHEBI:29105"/>
    </ligand>
</feature>
<feature type="region of interest" description="Disordered" evidence="8">
    <location>
        <begin position="432"/>
        <end position="557"/>
    </location>
</feature>
<feature type="active site" description="Proton acceptor" evidence="7">
    <location>
        <position position="149"/>
    </location>
</feature>
<dbReference type="EMBL" id="CDMY01000270">
    <property type="protein sequence ID" value="CEL98458.1"/>
    <property type="molecule type" value="Genomic_DNA"/>
</dbReference>
<dbReference type="OrthoDB" id="424302at2759"/>
<dbReference type="GO" id="GO:0070403">
    <property type="term" value="F:NAD+ binding"/>
    <property type="evidence" value="ECO:0007669"/>
    <property type="project" value="InterPro"/>
</dbReference>
<dbReference type="InterPro" id="IPR029035">
    <property type="entry name" value="DHS-like_NAD/FAD-binding_dom"/>
</dbReference>
<evidence type="ECO:0000256" key="3">
    <source>
        <dbReference type="ARBA" id="ARBA00022723"/>
    </source>
</evidence>
<dbReference type="InterPro" id="IPR050134">
    <property type="entry name" value="NAD-dep_sirtuin_deacylases"/>
</dbReference>
<feature type="compositionally biased region" description="Low complexity" evidence="8">
    <location>
        <begin position="457"/>
        <end position="473"/>
    </location>
</feature>
<evidence type="ECO:0000256" key="6">
    <source>
        <dbReference type="ARBA" id="ARBA00038170"/>
    </source>
</evidence>
<dbReference type="Proteomes" id="UP000041254">
    <property type="component" value="Unassembled WGS sequence"/>
</dbReference>
<evidence type="ECO:0000256" key="4">
    <source>
        <dbReference type="ARBA" id="ARBA00022833"/>
    </source>
</evidence>
<sequence length="845" mass="90800">MAESYAARLKQCDFKGPVGCKEFSETPQTFESKVGRLADLIRRAESVVVHTGAGISTTCGIADFRGPSGVWTLQKKGVELGAETHKVRFGDEERDAVDFEKAIPSYGHQFICDLWRAGRLRYLITQNVDSLHARTGGVGLPIDVMAEVHGNVCMERCEDCGRRFLRDYQMTTLSFTPTGHKCHICSYPPQGECVDVLLDWEDNLEARYQSKSEKMSRDAELNLCLGTSLRMDPAGQWPMNAKNRKPKKRNAKLAIVNIQRTSLHDEADLVIHSPIDTVLEAVAAKLHLRVGPFERWVRLFLLRVPPGGPLNIPPLNPSHNDQVTLLRASWVTDIEVLDASQASNGLLNRPPLQEQDGPVRVHKLDDGSACWRGWWAVSVDNARVSARWPSGVVLRLRAWYDMKVAISLQIHDRDKGLEADVYEVLLARRDFAARPSSPPPQDAPLPSPSPTAPPPSSAAAAAATSSLPSLPASMAAGGDEHRPHASEGDVDMRPADTNGVTGGGPPETATQQGMKRKHPTEAEGGPAAAAAVDTQSDAVAKRAKDEHHDAHSPKPAAAAAAAATAAACPPARKPAKPSFRLVGRLKCEKGPLNGDIALDLDQADEQQSAGASQGPTVKPRLGRLGPSIGLTTTHSQLPLWVDYPLDPSFTAAFHHYMQQVGGTDNKEAASASSSDHRPSPAQWRPSVVVKSTSLGTELFAAPHQRKRFRKKESEATEGVSKPRPKRIPRPQREAARRKTDGGRQGDGDEGGGDDDQDMGLANAAMDGQGDDRGCNGDNTGPSAPVPSGGGESEGGGGGGEGEGDLEAAGETERKPDNAVLGGGWADRGMFPIECVWLMSDIFECR</sequence>
<dbReference type="Pfam" id="PF02146">
    <property type="entry name" value="SIR2"/>
    <property type="match status" value="1"/>
</dbReference>
<feature type="compositionally biased region" description="Basic and acidic residues" evidence="8">
    <location>
        <begin position="730"/>
        <end position="746"/>
    </location>
</feature>
<feature type="compositionally biased region" description="Acidic residues" evidence="8">
    <location>
        <begin position="747"/>
        <end position="757"/>
    </location>
</feature>
<proteinExistence type="inferred from homology"/>
<dbReference type="PANTHER" id="PTHR11085:SF12">
    <property type="entry name" value="NAD-DEPENDENT PROTEIN DEACYLASE SIRTUIN-6"/>
    <property type="match status" value="1"/>
</dbReference>
<feature type="compositionally biased region" description="Polar residues" evidence="8">
    <location>
        <begin position="605"/>
        <end position="615"/>
    </location>
</feature>
<keyword evidence="4 7" id="KW-0862">Zinc</keyword>
<dbReference type="Gene3D" id="3.40.50.1220">
    <property type="entry name" value="TPP-binding domain"/>
    <property type="match status" value="1"/>
</dbReference>
<dbReference type="VEuPathDB" id="CryptoDB:Vbra_12509"/>
<dbReference type="GO" id="GO:0046872">
    <property type="term" value="F:metal ion binding"/>
    <property type="evidence" value="ECO:0007669"/>
    <property type="project" value="UniProtKB-KW"/>
</dbReference>
<dbReference type="PROSITE" id="PS50305">
    <property type="entry name" value="SIRTUIN"/>
    <property type="match status" value="1"/>
</dbReference>
<dbReference type="GO" id="GO:0003714">
    <property type="term" value="F:transcription corepressor activity"/>
    <property type="evidence" value="ECO:0007669"/>
    <property type="project" value="TreeGrafter"/>
</dbReference>
<feature type="compositionally biased region" description="Basic and acidic residues" evidence="8">
    <location>
        <begin position="539"/>
        <end position="552"/>
    </location>
</feature>